<evidence type="ECO:0000313" key="3">
    <source>
        <dbReference type="Proteomes" id="UP000472276"/>
    </source>
</evidence>
<reference evidence="2" key="2">
    <citation type="submission" date="2025-08" db="UniProtKB">
        <authorList>
            <consortium name="Ensembl"/>
        </authorList>
    </citation>
    <scope>IDENTIFICATION</scope>
</reference>
<protein>
    <recommendedName>
        <fullName evidence="1">Reverse transcriptase domain-containing protein</fullName>
    </recommendedName>
</protein>
<name>A0AAZ1XJK6_OREAU</name>
<dbReference type="Pfam" id="PF00078">
    <property type="entry name" value="RVT_1"/>
    <property type="match status" value="1"/>
</dbReference>
<dbReference type="CDD" id="cd01650">
    <property type="entry name" value="RT_nLTR_like"/>
    <property type="match status" value="1"/>
</dbReference>
<proteinExistence type="predicted"/>
<dbReference type="PANTHER" id="PTHR47027:SF20">
    <property type="entry name" value="REVERSE TRANSCRIPTASE-LIKE PROTEIN WITH RNA-DIRECTED DNA POLYMERASE DOMAIN"/>
    <property type="match status" value="1"/>
</dbReference>
<reference evidence="2" key="3">
    <citation type="submission" date="2025-09" db="UniProtKB">
        <authorList>
            <consortium name="Ensembl"/>
        </authorList>
    </citation>
    <scope>IDENTIFICATION</scope>
</reference>
<accession>A0AAZ1XJK6</accession>
<dbReference type="AlphaFoldDB" id="A0AAZ1XJK6"/>
<dbReference type="InterPro" id="IPR043502">
    <property type="entry name" value="DNA/RNA_pol_sf"/>
</dbReference>
<keyword evidence="3" id="KW-1185">Reference proteome</keyword>
<dbReference type="SUPFAM" id="SSF56672">
    <property type="entry name" value="DNA/RNA polymerases"/>
    <property type="match status" value="1"/>
</dbReference>
<evidence type="ECO:0000259" key="1">
    <source>
        <dbReference type="PROSITE" id="PS50878"/>
    </source>
</evidence>
<organism evidence="2 3">
    <name type="scientific">Oreochromis aureus</name>
    <name type="common">Israeli tilapia</name>
    <name type="synonym">Chromis aureus</name>
    <dbReference type="NCBI Taxonomy" id="47969"/>
    <lineage>
        <taxon>Eukaryota</taxon>
        <taxon>Metazoa</taxon>
        <taxon>Chordata</taxon>
        <taxon>Craniata</taxon>
        <taxon>Vertebrata</taxon>
        <taxon>Euteleostomi</taxon>
        <taxon>Actinopterygii</taxon>
        <taxon>Neopterygii</taxon>
        <taxon>Teleostei</taxon>
        <taxon>Neoteleostei</taxon>
        <taxon>Acanthomorphata</taxon>
        <taxon>Ovalentaria</taxon>
        <taxon>Cichlomorphae</taxon>
        <taxon>Cichliformes</taxon>
        <taxon>Cichlidae</taxon>
        <taxon>African cichlids</taxon>
        <taxon>Pseudocrenilabrinae</taxon>
        <taxon>Oreochromini</taxon>
        <taxon>Oreochromis</taxon>
    </lineage>
</organism>
<sequence>MKDKAAKVSCLDNYRPIALASILSKVLERILFDRVSVFISSLDNQFGFKPKHGTDMCIYALKEIVSLYRAKNSSVLMCFIDTSKAFDRVNHRKLFDKLKRRGVPQYIVRILSYWYAHQNMQVKWGSSISAPFGVSNGVREGGILSPILFNLYVDDLSIQLRACNIGCILGKTLINHLMYADDLVVFSPSSAGLQDLLNVCTEYGVQYDIEYNAVKSAVLICRTKQDKQLNFPLFKLAQKTLEIHKKVKYLGHFITEQMNDDDDIYRQRCKLYVQVNNIARKFSFCSLPVKVALFKAYCTPLYTAPLWSSNKQRSMQKLHVAYNDAMRILCRIPRRGSASQMFVAVGVWTFKALLRKLMFNFRERLDQVTV</sequence>
<reference evidence="3" key="1">
    <citation type="submission" date="2020-03" db="EMBL/GenBank/DDBJ databases">
        <title>Evolution of repeat sequences and sex chromosomes of tilapia species revealed by chromosome-level genomes.</title>
        <authorList>
            <person name="Xu L."/>
            <person name="Tao W."/>
            <person name="Wang D."/>
            <person name="Zhou Q."/>
        </authorList>
    </citation>
    <scope>NUCLEOTIDE SEQUENCE [LARGE SCALE GENOMIC DNA]</scope>
    <source>
        <strain evidence="3">Israel</strain>
    </source>
</reference>
<dbReference type="Proteomes" id="UP000472276">
    <property type="component" value="Unassembled WGS sequence"/>
</dbReference>
<dbReference type="PROSITE" id="PS50878">
    <property type="entry name" value="RT_POL"/>
    <property type="match status" value="1"/>
</dbReference>
<dbReference type="InterPro" id="IPR000477">
    <property type="entry name" value="RT_dom"/>
</dbReference>
<dbReference type="Ensembl" id="ENSOABT00000073160.1">
    <property type="protein sequence ID" value="ENSOABP00000068391.1"/>
    <property type="gene ID" value="ENSOABG00000036636.1"/>
</dbReference>
<evidence type="ECO:0000313" key="2">
    <source>
        <dbReference type="Ensembl" id="ENSOABP00000068391.1"/>
    </source>
</evidence>
<feature type="domain" description="Reverse transcriptase" evidence="1">
    <location>
        <begin position="1"/>
        <end position="254"/>
    </location>
</feature>
<dbReference type="PANTHER" id="PTHR47027">
    <property type="entry name" value="REVERSE TRANSCRIPTASE DOMAIN-CONTAINING PROTEIN"/>
    <property type="match status" value="1"/>
</dbReference>